<evidence type="ECO:0000313" key="2">
    <source>
        <dbReference type="EMBL" id="ABZ06152.1"/>
    </source>
</evidence>
<organism evidence="2">
    <name type="scientific">uncultured marine microorganism HF4000_005K23</name>
    <dbReference type="NCBI Taxonomy" id="455508"/>
    <lineage>
        <taxon>unclassified sequences</taxon>
        <taxon>environmental samples</taxon>
    </lineage>
</organism>
<dbReference type="AlphaFoldDB" id="B3T0P3"/>
<feature type="transmembrane region" description="Helical" evidence="1">
    <location>
        <begin position="295"/>
        <end position="317"/>
    </location>
</feature>
<keyword evidence="1" id="KW-0472">Membrane</keyword>
<protein>
    <submittedName>
        <fullName evidence="2">Uncharacterized protein</fullName>
    </submittedName>
</protein>
<dbReference type="EMBL" id="EU016567">
    <property type="protein sequence ID" value="ABZ06152.1"/>
    <property type="molecule type" value="Genomic_DNA"/>
</dbReference>
<feature type="transmembrane region" description="Helical" evidence="1">
    <location>
        <begin position="159"/>
        <end position="177"/>
    </location>
</feature>
<accession>B3T0P3</accession>
<feature type="transmembrane region" description="Helical" evidence="1">
    <location>
        <begin position="125"/>
        <end position="147"/>
    </location>
</feature>
<feature type="transmembrane region" description="Helical" evidence="1">
    <location>
        <begin position="232"/>
        <end position="250"/>
    </location>
</feature>
<keyword evidence="1" id="KW-1133">Transmembrane helix</keyword>
<feature type="transmembrane region" description="Helical" evidence="1">
    <location>
        <begin position="82"/>
        <end position="113"/>
    </location>
</feature>
<keyword evidence="1" id="KW-0812">Transmembrane</keyword>
<proteinExistence type="predicted"/>
<sequence>MELTLFYTIVGFSLAGWSVIANDSIQTLGTFIASKQKWFKWYTLAGSASLAMIVTVSYGWWTYDGDISYGRLTRIPYQEIQWYHAVAPAILLLLTRVGIPVSTTFLVLSAFASTVVLEEMLIKSVVGYGVATIAAYVCWIAISKFINEKFDEITTGWKIAFWRNAVWVTAAFLWATWLMHDVANIAVYLPRQLDASLLAIVLVYFSILIFYIFYIHGGPIQKVVLDKTGTRYARSATIINIIYAIVLYYFRELNDLPMSTTWVFVGLLCGRELAISTMNKEYKFKYVFPIIGKDFVKMIFGLSVSVGIVLAIHYIIIPNEVGL</sequence>
<reference evidence="2" key="1">
    <citation type="journal article" date="2008" name="ISME J.">
        <title>Genomic patterns of recombination, clonal divergence and environment in marine microbial populations.</title>
        <authorList>
            <person name="Konstantinidis K.T."/>
            <person name="Delong E.F."/>
        </authorList>
    </citation>
    <scope>NUCLEOTIDE SEQUENCE</scope>
</reference>
<name>B3T0P3_9ZZZZ</name>
<gene>
    <name evidence="2" type="ORF">ALOHA_HF4000005K23ctg1g40</name>
</gene>
<feature type="transmembrane region" description="Helical" evidence="1">
    <location>
        <begin position="197"/>
        <end position="220"/>
    </location>
</feature>
<evidence type="ECO:0000256" key="1">
    <source>
        <dbReference type="SAM" id="Phobius"/>
    </source>
</evidence>
<feature type="transmembrane region" description="Helical" evidence="1">
    <location>
        <begin position="41"/>
        <end position="61"/>
    </location>
</feature>